<dbReference type="OrthoDB" id="346372at2157"/>
<feature type="compositionally biased region" description="Basic and acidic residues" evidence="2">
    <location>
        <begin position="1"/>
        <end position="10"/>
    </location>
</feature>
<dbReference type="AlphaFoldDB" id="A0A1H9BCL9"/>
<dbReference type="SUPFAM" id="SSF53850">
    <property type="entry name" value="Periplasmic binding protein-like II"/>
    <property type="match status" value="1"/>
</dbReference>
<dbReference type="STRING" id="1186196.SAMN04489841_0707"/>
<reference evidence="4" key="1">
    <citation type="submission" date="2016-10" db="EMBL/GenBank/DDBJ databases">
        <authorList>
            <person name="Varghese N."/>
            <person name="Submissions S."/>
        </authorList>
    </citation>
    <scope>NUCLEOTIDE SEQUENCE [LARGE SCALE GENOMIC DNA]</scope>
    <source>
        <strain evidence="4">DSM 25055</strain>
    </source>
</reference>
<dbReference type="Proteomes" id="UP000199114">
    <property type="component" value="Unassembled WGS sequence"/>
</dbReference>
<dbReference type="GO" id="GO:0030976">
    <property type="term" value="F:thiamine pyrophosphate binding"/>
    <property type="evidence" value="ECO:0007669"/>
    <property type="project" value="TreeGrafter"/>
</dbReference>
<name>A0A1H9BCL9_9EURY</name>
<feature type="region of interest" description="Disordered" evidence="2">
    <location>
        <begin position="1"/>
        <end position="31"/>
    </location>
</feature>
<dbReference type="GO" id="GO:0015888">
    <property type="term" value="P:thiamine transport"/>
    <property type="evidence" value="ECO:0007669"/>
    <property type="project" value="TreeGrafter"/>
</dbReference>
<dbReference type="RefSeq" id="WP_090613475.1">
    <property type="nucleotide sequence ID" value="NZ_FOFD01000001.1"/>
</dbReference>
<dbReference type="GO" id="GO:0030975">
    <property type="term" value="F:thiamine binding"/>
    <property type="evidence" value="ECO:0007669"/>
    <property type="project" value="TreeGrafter"/>
</dbReference>
<dbReference type="InterPro" id="IPR006059">
    <property type="entry name" value="SBP"/>
</dbReference>
<dbReference type="EMBL" id="FOFD01000001">
    <property type="protein sequence ID" value="SEP86780.1"/>
    <property type="molecule type" value="Genomic_DNA"/>
</dbReference>
<dbReference type="PANTHER" id="PTHR30006:SF2">
    <property type="entry name" value="ABC TRANSPORTER SUBSTRATE-BINDING PROTEIN"/>
    <property type="match status" value="1"/>
</dbReference>
<evidence type="ECO:0000256" key="2">
    <source>
        <dbReference type="SAM" id="MobiDB-lite"/>
    </source>
</evidence>
<keyword evidence="4" id="KW-1185">Reference proteome</keyword>
<dbReference type="Gene3D" id="3.40.190.10">
    <property type="entry name" value="Periplasmic binding protein-like II"/>
    <property type="match status" value="2"/>
</dbReference>
<proteinExistence type="predicted"/>
<accession>A0A1H9BCL9</accession>
<organism evidence="3 4">
    <name type="scientific">Natrinema salaciae</name>
    <dbReference type="NCBI Taxonomy" id="1186196"/>
    <lineage>
        <taxon>Archaea</taxon>
        <taxon>Methanobacteriati</taxon>
        <taxon>Methanobacteriota</taxon>
        <taxon>Stenosarchaea group</taxon>
        <taxon>Halobacteria</taxon>
        <taxon>Halobacteriales</taxon>
        <taxon>Natrialbaceae</taxon>
        <taxon>Natrinema</taxon>
    </lineage>
</organism>
<dbReference type="Pfam" id="PF13416">
    <property type="entry name" value="SBP_bac_8"/>
    <property type="match status" value="1"/>
</dbReference>
<feature type="compositionally biased region" description="Polar residues" evidence="2">
    <location>
        <begin position="13"/>
        <end position="23"/>
    </location>
</feature>
<evidence type="ECO:0000313" key="3">
    <source>
        <dbReference type="EMBL" id="SEP86780.1"/>
    </source>
</evidence>
<dbReference type="PANTHER" id="PTHR30006">
    <property type="entry name" value="THIAMINE-BINDING PERIPLASMIC PROTEIN-RELATED"/>
    <property type="match status" value="1"/>
</dbReference>
<protein>
    <submittedName>
        <fullName evidence="3">Spermidine/putrescine transport system substrate-binding protein</fullName>
    </submittedName>
</protein>
<evidence type="ECO:0000313" key="4">
    <source>
        <dbReference type="Proteomes" id="UP000199114"/>
    </source>
</evidence>
<gene>
    <name evidence="3" type="ORF">SAMN04489841_0707</name>
</gene>
<sequence length="382" mass="42786">MPAGPDRDAETSGCESESAPSTNRVRDSVSRRRVLSATATGSVTALAGCTELLSSGSGDSLRVSVWSGNYADRFEESVVPRYEAEFDAELEVQRGWNDILTDIQTAPDGDPPYDVTITEGNFYYYGRQDDLFHEIRTENVPNADELIDHYAEFRSTEYGMPVDGAPCTIVHREELDIEPESWSDLSAPAVEESNGIGVDTGFWWYPMYAAAVGMDDRELGAEMHDADLHDDVLETVRDWPITSWASSGEDIWQAFRNDVIDVAQWYYEQTAYDIDDYDGLTHTMPAETTGYLNHWCVVKGTDKRDRAEEFINFLMDASVQTAWSEEMPTLFCNENTEYAGDLADDLPSNSEEAASIAFPDWEFLAEHSADLSDEFTAMQQNS</sequence>
<keyword evidence="1" id="KW-0732">Signal</keyword>
<evidence type="ECO:0000256" key="1">
    <source>
        <dbReference type="ARBA" id="ARBA00022729"/>
    </source>
</evidence>